<accession>E1RE14</accession>
<evidence type="ECO:0000256" key="1">
    <source>
        <dbReference type="SAM" id="MobiDB-lite"/>
    </source>
</evidence>
<proteinExistence type="predicted"/>
<dbReference type="RefSeq" id="WP_013328084.1">
    <property type="nucleotide sequence ID" value="NC_014507.1"/>
</dbReference>
<organism evidence="2 3">
    <name type="scientific">Methanolacinia petrolearia (strain DSM 11571 / OCM 486 / SEBR 4847)</name>
    <name type="common">Methanoplanus petrolearius</name>
    <dbReference type="NCBI Taxonomy" id="679926"/>
    <lineage>
        <taxon>Archaea</taxon>
        <taxon>Methanobacteriati</taxon>
        <taxon>Methanobacteriota</taxon>
        <taxon>Stenosarchaea group</taxon>
        <taxon>Methanomicrobia</taxon>
        <taxon>Methanomicrobiales</taxon>
        <taxon>Methanomicrobiaceae</taxon>
        <taxon>Methanolacinia</taxon>
    </lineage>
</organism>
<feature type="compositionally biased region" description="Basic and acidic residues" evidence="1">
    <location>
        <begin position="219"/>
        <end position="231"/>
    </location>
</feature>
<evidence type="ECO:0000313" key="3">
    <source>
        <dbReference type="Proteomes" id="UP000006565"/>
    </source>
</evidence>
<name>E1RE14_METP4</name>
<dbReference type="AlphaFoldDB" id="E1RE14"/>
<gene>
    <name evidence="2" type="ordered locus">Mpet_0126</name>
</gene>
<dbReference type="GeneID" id="9742566"/>
<dbReference type="Proteomes" id="UP000006565">
    <property type="component" value="Chromosome"/>
</dbReference>
<dbReference type="Gene3D" id="2.20.28.30">
    <property type="entry name" value="RNA polymerase ii, chain L"/>
    <property type="match status" value="1"/>
</dbReference>
<dbReference type="STRING" id="679926.Mpet_0126"/>
<dbReference type="KEGG" id="mpi:Mpet_0126"/>
<protein>
    <submittedName>
        <fullName evidence="2">Uncharacterized protein</fullName>
    </submittedName>
</protein>
<dbReference type="OrthoDB" id="373439at2157"/>
<feature type="region of interest" description="Disordered" evidence="1">
    <location>
        <begin position="202"/>
        <end position="231"/>
    </location>
</feature>
<dbReference type="EMBL" id="CP002117">
    <property type="protein sequence ID" value="ADN34905.1"/>
    <property type="molecule type" value="Genomic_DNA"/>
</dbReference>
<feature type="region of interest" description="Disordered" evidence="1">
    <location>
        <begin position="14"/>
        <end position="48"/>
    </location>
</feature>
<sequence length="231" mass="26152">MKIFQTLKDIFAPKTEEKEKTSAAGETPGKAAEGARAEKLPAQEGQKSAKAMNYAELINGLISNAGYRNYKPVGTEEAACPSCGKEIDSFPVRKMQCPSCGADIFVRTRASDKRKVLLTGDQLEEFERQRTLDSGMYDTKMKNLAERMEKYSDHGGWVFLSVLDEKDTPEYAEYHGMVIKSRSGEEKKALGLLIRPDSRARTKTWFNNPEQDTSPDEYEAQRKEWFDSRKK</sequence>
<dbReference type="HOGENOM" id="CLU_1197649_0_0_2"/>
<reference evidence="2 3" key="1">
    <citation type="journal article" date="2010" name="Stand. Genomic Sci.">
        <title>Complete genome sequence of Methanoplanus petrolearius type strain (SEBR 4847).</title>
        <authorList>
            <person name="Brambilla E."/>
            <person name="Djao O.D."/>
            <person name="Daligault H."/>
            <person name="Lapidus A."/>
            <person name="Lucas S."/>
            <person name="Hammon N."/>
            <person name="Nolan M."/>
            <person name="Tice H."/>
            <person name="Cheng J.F."/>
            <person name="Han C."/>
            <person name="Tapia R."/>
            <person name="Goodwin L."/>
            <person name="Pitluck S."/>
            <person name="Liolios K."/>
            <person name="Ivanova N."/>
            <person name="Mavromatis K."/>
            <person name="Mikhailova N."/>
            <person name="Pati A."/>
            <person name="Chen A."/>
            <person name="Palaniappan K."/>
            <person name="Land M."/>
            <person name="Hauser L."/>
            <person name="Chang Y.J."/>
            <person name="Jeffries C.D."/>
            <person name="Rohde M."/>
            <person name="Spring S."/>
            <person name="Sikorski J."/>
            <person name="Goker M."/>
            <person name="Woyke T."/>
            <person name="Bristow J."/>
            <person name="Eisen J.A."/>
            <person name="Markowitz V."/>
            <person name="Hugenholtz P."/>
            <person name="Kyrpides N.C."/>
            <person name="Klenk H.P."/>
        </authorList>
    </citation>
    <scope>NUCLEOTIDE SEQUENCE [LARGE SCALE GENOMIC DNA]</scope>
    <source>
        <strain evidence="3">DSM 11571 / OCM 486 / SEBR 4847</strain>
    </source>
</reference>
<keyword evidence="3" id="KW-1185">Reference proteome</keyword>
<dbReference type="eggNOG" id="arCOG04341">
    <property type="taxonomic scope" value="Archaea"/>
</dbReference>
<evidence type="ECO:0000313" key="2">
    <source>
        <dbReference type="EMBL" id="ADN34905.1"/>
    </source>
</evidence>